<feature type="compositionally biased region" description="Basic and acidic residues" evidence="1">
    <location>
        <begin position="28"/>
        <end position="38"/>
    </location>
</feature>
<dbReference type="EMBL" id="JARKIB010000137">
    <property type="protein sequence ID" value="KAJ7733616.1"/>
    <property type="molecule type" value="Genomic_DNA"/>
</dbReference>
<protein>
    <submittedName>
        <fullName evidence="2">Uncharacterized protein</fullName>
    </submittedName>
</protein>
<dbReference type="AlphaFoldDB" id="A0AAD7MWE7"/>
<organism evidence="2 3">
    <name type="scientific">Mycena metata</name>
    <dbReference type="NCBI Taxonomy" id="1033252"/>
    <lineage>
        <taxon>Eukaryota</taxon>
        <taxon>Fungi</taxon>
        <taxon>Dikarya</taxon>
        <taxon>Basidiomycota</taxon>
        <taxon>Agaricomycotina</taxon>
        <taxon>Agaricomycetes</taxon>
        <taxon>Agaricomycetidae</taxon>
        <taxon>Agaricales</taxon>
        <taxon>Marasmiineae</taxon>
        <taxon>Mycenaceae</taxon>
        <taxon>Mycena</taxon>
    </lineage>
</organism>
<feature type="region of interest" description="Disordered" evidence="1">
    <location>
        <begin position="499"/>
        <end position="519"/>
    </location>
</feature>
<sequence>MAPPMEGTRCSGSPDYCAAYLAAQGIKDDPLTKFRDGTEVDTETGDTDGSDSEEEIVDDFYADMESEGIEPEPDDNDTLVRNEGGPWRLRGGASTRDEGVVEYSDYISPTGIERPDEFHRTKAKLGIFINDDTTYDVTVSSKTMVLSCVDLKVETRPFETLIDRSYSNLGFLVHRPNAIAGCEYQSTGSLTFGLENLSPTLAAKASYSRTRGETLQLSDDKPFPACYVKEQIGKEWGSQEKSYSSYDIAWHPINQPNDSPQLMNIHFGMGIEFYGKEERSMAKLSPISHILRDQVILWVFDPKLKAKVGGMVILTSTFIPDIRISQPLSIVEDETVNLSGTRSRGEFIKLMAIFSFIHSHSTEVSTTNKTLRSSDAAHSLALGAFEQPKDTGKSPVRKIMRRLSTKSHAERQPTIKIPLHEYAARGWDATNEQWRNVIWPRLDKSFTYAAAASPPAWTLKLHPMDVDRKTELGINDMDGRAESSDDSELASLCVSLKGYPPENAETPARWVPPPADPLF</sequence>
<evidence type="ECO:0000313" key="3">
    <source>
        <dbReference type="Proteomes" id="UP001215598"/>
    </source>
</evidence>
<proteinExistence type="predicted"/>
<feature type="compositionally biased region" description="Pro residues" evidence="1">
    <location>
        <begin position="510"/>
        <end position="519"/>
    </location>
</feature>
<comment type="caution">
    <text evidence="2">The sequence shown here is derived from an EMBL/GenBank/DDBJ whole genome shotgun (WGS) entry which is preliminary data.</text>
</comment>
<feature type="region of interest" description="Disordered" evidence="1">
    <location>
        <begin position="28"/>
        <end position="54"/>
    </location>
</feature>
<evidence type="ECO:0000313" key="2">
    <source>
        <dbReference type="EMBL" id="KAJ7733616.1"/>
    </source>
</evidence>
<feature type="compositionally biased region" description="Acidic residues" evidence="1">
    <location>
        <begin position="39"/>
        <end position="54"/>
    </location>
</feature>
<accession>A0AAD7MWE7</accession>
<evidence type="ECO:0000256" key="1">
    <source>
        <dbReference type="SAM" id="MobiDB-lite"/>
    </source>
</evidence>
<gene>
    <name evidence="2" type="ORF">B0H16DRAFT_1696082</name>
</gene>
<reference evidence="2" key="1">
    <citation type="submission" date="2023-03" db="EMBL/GenBank/DDBJ databases">
        <title>Massive genome expansion in bonnet fungi (Mycena s.s.) driven by repeated elements and novel gene families across ecological guilds.</title>
        <authorList>
            <consortium name="Lawrence Berkeley National Laboratory"/>
            <person name="Harder C.B."/>
            <person name="Miyauchi S."/>
            <person name="Viragh M."/>
            <person name="Kuo A."/>
            <person name="Thoen E."/>
            <person name="Andreopoulos B."/>
            <person name="Lu D."/>
            <person name="Skrede I."/>
            <person name="Drula E."/>
            <person name="Henrissat B."/>
            <person name="Morin E."/>
            <person name="Kohler A."/>
            <person name="Barry K."/>
            <person name="LaButti K."/>
            <person name="Morin E."/>
            <person name="Salamov A."/>
            <person name="Lipzen A."/>
            <person name="Mereny Z."/>
            <person name="Hegedus B."/>
            <person name="Baldrian P."/>
            <person name="Stursova M."/>
            <person name="Weitz H."/>
            <person name="Taylor A."/>
            <person name="Grigoriev I.V."/>
            <person name="Nagy L.G."/>
            <person name="Martin F."/>
            <person name="Kauserud H."/>
        </authorList>
    </citation>
    <scope>NUCLEOTIDE SEQUENCE</scope>
    <source>
        <strain evidence="2">CBHHK182m</strain>
    </source>
</reference>
<dbReference type="Proteomes" id="UP001215598">
    <property type="component" value="Unassembled WGS sequence"/>
</dbReference>
<name>A0AAD7MWE7_9AGAR</name>
<feature type="compositionally biased region" description="Acidic residues" evidence="1">
    <location>
        <begin position="66"/>
        <end position="77"/>
    </location>
</feature>
<feature type="region of interest" description="Disordered" evidence="1">
    <location>
        <begin position="66"/>
        <end position="93"/>
    </location>
</feature>
<keyword evidence="3" id="KW-1185">Reference proteome</keyword>